<keyword evidence="2" id="KW-0472">Membrane</keyword>
<dbReference type="AlphaFoldDB" id="H5UNV0"/>
<dbReference type="InterPro" id="IPR010994">
    <property type="entry name" value="RuvA_2-like"/>
</dbReference>
<dbReference type="InterPro" id="IPR019554">
    <property type="entry name" value="Soluble_ligand-bd"/>
</dbReference>
<dbReference type="SMART" id="SM00278">
    <property type="entry name" value="HhH1"/>
    <property type="match status" value="2"/>
</dbReference>
<feature type="transmembrane region" description="Helical" evidence="2">
    <location>
        <begin position="281"/>
        <end position="303"/>
    </location>
</feature>
<evidence type="ECO:0000259" key="3">
    <source>
        <dbReference type="SMART" id="SM00278"/>
    </source>
</evidence>
<dbReference type="STRING" id="1089455.MOPEL_009_00990"/>
<dbReference type="Proteomes" id="UP000004367">
    <property type="component" value="Unassembled WGS sequence"/>
</dbReference>
<organism evidence="4 5">
    <name type="scientific">Mobilicoccus pelagius NBRC 104925</name>
    <dbReference type="NCBI Taxonomy" id="1089455"/>
    <lineage>
        <taxon>Bacteria</taxon>
        <taxon>Bacillati</taxon>
        <taxon>Actinomycetota</taxon>
        <taxon>Actinomycetes</taxon>
        <taxon>Micrococcales</taxon>
        <taxon>Dermatophilaceae</taxon>
        <taxon>Mobilicoccus</taxon>
    </lineage>
</organism>
<evidence type="ECO:0000313" key="5">
    <source>
        <dbReference type="Proteomes" id="UP000004367"/>
    </source>
</evidence>
<keyword evidence="2" id="KW-1133">Transmembrane helix</keyword>
<keyword evidence="5" id="KW-1185">Reference proteome</keyword>
<name>H5UNV0_9MICO</name>
<evidence type="ECO:0000256" key="2">
    <source>
        <dbReference type="SAM" id="Phobius"/>
    </source>
</evidence>
<evidence type="ECO:0000256" key="1">
    <source>
        <dbReference type="SAM" id="MobiDB-lite"/>
    </source>
</evidence>
<feature type="region of interest" description="Disordered" evidence="1">
    <location>
        <begin position="228"/>
        <end position="253"/>
    </location>
</feature>
<feature type="domain" description="Helix-hairpin-helix DNA-binding motif class 1" evidence="3">
    <location>
        <begin position="494"/>
        <end position="513"/>
    </location>
</feature>
<dbReference type="RefSeq" id="WP_009481306.1">
    <property type="nucleotide sequence ID" value="NZ_BAFE01000009.1"/>
</dbReference>
<reference evidence="4 5" key="1">
    <citation type="submission" date="2012-02" db="EMBL/GenBank/DDBJ databases">
        <title>Whole genome shotgun sequence of Mobilicoccus pelagius NBRC 104925.</title>
        <authorList>
            <person name="Yoshida Y."/>
            <person name="Hosoyama A."/>
            <person name="Tsuchikane K."/>
            <person name="Katsumata H."/>
            <person name="Yamazaki S."/>
            <person name="Fujita N."/>
        </authorList>
    </citation>
    <scope>NUCLEOTIDE SEQUENCE [LARGE SCALE GENOMIC DNA]</scope>
    <source>
        <strain evidence="4 5">NBRC 104925</strain>
    </source>
</reference>
<protein>
    <recommendedName>
        <fullName evidence="3">Helix-hairpin-helix DNA-binding motif class 1 domain-containing protein</fullName>
    </recommendedName>
</protein>
<dbReference type="Gene3D" id="3.10.560.10">
    <property type="entry name" value="Outer membrane lipoprotein wza domain like"/>
    <property type="match status" value="1"/>
</dbReference>
<evidence type="ECO:0000313" key="4">
    <source>
        <dbReference type="EMBL" id="GAB47408.1"/>
    </source>
</evidence>
<dbReference type="PANTHER" id="PTHR21180">
    <property type="entry name" value="ENDONUCLEASE/EXONUCLEASE/PHOSPHATASE FAMILY DOMAIN-CONTAINING PROTEIN 1"/>
    <property type="match status" value="1"/>
</dbReference>
<comment type="caution">
    <text evidence="4">The sequence shown here is derived from an EMBL/GenBank/DDBJ whole genome shotgun (WGS) entry which is preliminary data.</text>
</comment>
<proteinExistence type="predicted"/>
<dbReference type="Pfam" id="PF12836">
    <property type="entry name" value="HHH_3"/>
    <property type="match status" value="1"/>
</dbReference>
<accession>H5UNV0</accession>
<feature type="region of interest" description="Disordered" evidence="1">
    <location>
        <begin position="313"/>
        <end position="333"/>
    </location>
</feature>
<feature type="region of interest" description="Disordered" evidence="1">
    <location>
        <begin position="16"/>
        <end position="201"/>
    </location>
</feature>
<gene>
    <name evidence="4" type="ORF">MOPEL_009_00990</name>
</gene>
<dbReference type="InterPro" id="IPR003583">
    <property type="entry name" value="Hlx-hairpin-Hlx_DNA-bd_motif"/>
</dbReference>
<dbReference type="GO" id="GO:0006281">
    <property type="term" value="P:DNA repair"/>
    <property type="evidence" value="ECO:0007669"/>
    <property type="project" value="InterPro"/>
</dbReference>
<dbReference type="InterPro" id="IPR051675">
    <property type="entry name" value="Endo/Exo/Phosphatase_dom_1"/>
</dbReference>
<keyword evidence="2" id="KW-0812">Transmembrane</keyword>
<sequence>MPVDRATTLLLNARAAREAADPAACVDPATGHASRASSDPTEAAVADPVTRAASPWAAPVTRRSAPASQDPAASPPSPRMPARNGLRGSPQPHASTGDRRHPTVVDDAVTEPLTPVRVPGPPTSSTSPAPTPHLPTPVTATTNVPTTRRELREQREAAGRRRGIRPTSDVGGAGPPTGTHGNGRDDAPGVGHGTIDDRDIGGRGIVDEGIDDLGADDTALAAAAPVRAPASGGTGVGVGSRTGRGDTPAETALPSSRLVRGRDGVLEIPSGLVGARVVPPWLAVAGAGVVVLVAVLAVTFSFLRDEPASEPVATQVRPSSPAAVTGTAGRPPVATPVPVGGAALAEARPGATAPVAAGGAPGATPAGEYLVHVVGEVKREGVVTVPTGARVSDAIAKAGGPGPKAVLAGLNLARPVVDGEQIVVPDADGAPVPVNTMPPPAMPQPGAAPGVGGPLIDLNTADQAALESLPGVGPVLAAKILEWRTTHGRFTSVDELGEVSGVGEKKLEAIRPKVRV</sequence>
<dbReference type="EMBL" id="BAFE01000009">
    <property type="protein sequence ID" value="GAB47408.1"/>
    <property type="molecule type" value="Genomic_DNA"/>
</dbReference>
<dbReference type="eggNOG" id="COG1555">
    <property type="taxonomic scope" value="Bacteria"/>
</dbReference>
<dbReference type="GO" id="GO:0003677">
    <property type="term" value="F:DNA binding"/>
    <property type="evidence" value="ECO:0007669"/>
    <property type="project" value="InterPro"/>
</dbReference>
<dbReference type="SUPFAM" id="SSF47781">
    <property type="entry name" value="RuvA domain 2-like"/>
    <property type="match status" value="1"/>
</dbReference>
<feature type="compositionally biased region" description="Gly residues" evidence="1">
    <location>
        <begin position="232"/>
        <end position="242"/>
    </location>
</feature>
<dbReference type="GO" id="GO:0015627">
    <property type="term" value="C:type II protein secretion system complex"/>
    <property type="evidence" value="ECO:0007669"/>
    <property type="project" value="TreeGrafter"/>
</dbReference>
<dbReference type="GO" id="GO:0015628">
    <property type="term" value="P:protein secretion by the type II secretion system"/>
    <property type="evidence" value="ECO:0007669"/>
    <property type="project" value="TreeGrafter"/>
</dbReference>
<dbReference type="Gene3D" id="1.10.150.320">
    <property type="entry name" value="Photosystem II 12 kDa extrinsic protein"/>
    <property type="match status" value="1"/>
</dbReference>
<dbReference type="Pfam" id="PF10531">
    <property type="entry name" value="SLBB"/>
    <property type="match status" value="1"/>
</dbReference>
<feature type="compositionally biased region" description="Basic and acidic residues" evidence="1">
    <location>
        <begin position="147"/>
        <end position="159"/>
    </location>
</feature>
<feature type="compositionally biased region" description="Low complexity" evidence="1">
    <location>
        <begin position="136"/>
        <end position="146"/>
    </location>
</feature>
<dbReference type="PANTHER" id="PTHR21180:SF32">
    <property type="entry name" value="ENDONUCLEASE_EXONUCLEASE_PHOSPHATASE FAMILY DOMAIN-CONTAINING PROTEIN 1"/>
    <property type="match status" value="1"/>
</dbReference>
<feature type="domain" description="Helix-hairpin-helix DNA-binding motif class 1" evidence="3">
    <location>
        <begin position="464"/>
        <end position="483"/>
    </location>
</feature>